<gene>
    <name evidence="6" type="ORF">C7443_10248</name>
</gene>
<accession>A0A317MXH5</accession>
<evidence type="ECO:0000256" key="5">
    <source>
        <dbReference type="SAM" id="Phobius"/>
    </source>
</evidence>
<dbReference type="Pfam" id="PF13520">
    <property type="entry name" value="AA_permease_2"/>
    <property type="match status" value="1"/>
</dbReference>
<feature type="transmembrane region" description="Helical" evidence="5">
    <location>
        <begin position="216"/>
        <end position="239"/>
    </location>
</feature>
<dbReference type="Proteomes" id="UP000246569">
    <property type="component" value="Unassembled WGS sequence"/>
</dbReference>
<dbReference type="RefSeq" id="WP_110017070.1">
    <property type="nucleotide sequence ID" value="NZ_QGTJ01000002.1"/>
</dbReference>
<feature type="transmembrane region" description="Helical" evidence="5">
    <location>
        <begin position="145"/>
        <end position="162"/>
    </location>
</feature>
<feature type="transmembrane region" description="Helical" evidence="5">
    <location>
        <begin position="103"/>
        <end position="125"/>
    </location>
</feature>
<reference evidence="6 7" key="1">
    <citation type="submission" date="2018-05" db="EMBL/GenBank/DDBJ databases">
        <title>Genomic Encyclopedia of Type Strains, Phase IV (KMG-IV): sequencing the most valuable type-strain genomes for metagenomic binning, comparative biology and taxonomic classification.</title>
        <authorList>
            <person name="Goeker M."/>
        </authorList>
    </citation>
    <scope>NUCLEOTIDE SEQUENCE [LARGE SCALE GENOMIC DNA]</scope>
    <source>
        <strain evidence="6 7">DSM 23606</strain>
    </source>
</reference>
<keyword evidence="2 5" id="KW-0812">Transmembrane</keyword>
<protein>
    <submittedName>
        <fullName evidence="6">Amino acid/polyamine/organocation transporter (APC superfamily)</fullName>
    </submittedName>
</protein>
<evidence type="ECO:0000313" key="7">
    <source>
        <dbReference type="Proteomes" id="UP000246569"/>
    </source>
</evidence>
<evidence type="ECO:0000313" key="6">
    <source>
        <dbReference type="EMBL" id="PWV64399.1"/>
    </source>
</evidence>
<comment type="caution">
    <text evidence="6">The sequence shown here is derived from an EMBL/GenBank/DDBJ whole genome shotgun (WGS) entry which is preliminary data.</text>
</comment>
<dbReference type="OrthoDB" id="9759676at2"/>
<evidence type="ECO:0000256" key="2">
    <source>
        <dbReference type="ARBA" id="ARBA00022692"/>
    </source>
</evidence>
<dbReference type="AlphaFoldDB" id="A0A317MXH5"/>
<feature type="transmembrane region" description="Helical" evidence="5">
    <location>
        <begin position="363"/>
        <end position="384"/>
    </location>
</feature>
<feature type="transmembrane region" description="Helical" evidence="5">
    <location>
        <begin position="315"/>
        <end position="342"/>
    </location>
</feature>
<dbReference type="GO" id="GO:0016020">
    <property type="term" value="C:membrane"/>
    <property type="evidence" value="ECO:0007669"/>
    <property type="project" value="UniProtKB-SubCell"/>
</dbReference>
<dbReference type="PANTHER" id="PTHR47704:SF1">
    <property type="entry name" value="POTASSIUM TRANSPORTER KIMA"/>
    <property type="match status" value="1"/>
</dbReference>
<keyword evidence="7" id="KW-1185">Reference proteome</keyword>
<feature type="transmembrane region" description="Helical" evidence="5">
    <location>
        <begin position="451"/>
        <end position="469"/>
    </location>
</feature>
<dbReference type="Gene3D" id="1.20.1740.10">
    <property type="entry name" value="Amino acid/polyamine transporter I"/>
    <property type="match status" value="1"/>
</dbReference>
<dbReference type="GO" id="GO:0022857">
    <property type="term" value="F:transmembrane transporter activity"/>
    <property type="evidence" value="ECO:0007669"/>
    <property type="project" value="InterPro"/>
</dbReference>
<dbReference type="EMBL" id="QGTJ01000002">
    <property type="protein sequence ID" value="PWV64399.1"/>
    <property type="molecule type" value="Genomic_DNA"/>
</dbReference>
<sequence>MSVKKYLKQLIVGHALDPLAADTRRRTSMIALMAWIGLGADGLSSTSYGPEQAFVALGEHTFLGFYLALATFATVFIISLAYNQVIELFPSGGGGYKVATQLLSPRAGLVSGSALLVDYVLTVAISIASGTDAMFSLLPLSWQDYKVHTEVGLLLLLLTLNLRGIKASALLLLPIFAGFLISHTVLIVYGINAHADQLPDLFTATLAETRTLTQELGWVFVAALFLKAYSLGGGTYTGLEAVSNNVNMLVEPRVRNGKATMAYMAVSLAFTAGGIILLYLLWASEPVAGQTLNAVVFQSILSSWHIGDSVAEQTVLWLVLALEAALLMVAANTGLLGGPAVLANMAVDSWVPRHFRSLSTRLVTQNGVVLMSLAALAILLWSGGDVGVLVVLYSINVFLTFTLTLAGLVRYWWRNRLDEEHWLRRLLLALSGCLVTSFILLVTTVEKFAEGGWMTVLITSAVVIVCLRVRDHYDRARRELERLDAQLAPSLGPEDDNEPRCPPLDRDAPTAVFLIGKNRGIGMHALLWVYRMFPGHFRNFIFLSVGEVDSQSYNGEGALRSLRYRIENSLHYFVRVCARRGLAAETRAAFGADPLDELEQLAAQVMNDYPNSVCFASKLIFRSDDWLTPWLHNQTALTMQRRLFLRDRQMVIVPLKV</sequence>
<comment type="subcellular location">
    <subcellularLocation>
        <location evidence="1">Membrane</location>
        <topology evidence="1">Multi-pass membrane protein</topology>
    </subcellularLocation>
</comment>
<organism evidence="6 7">
    <name type="scientific">Plasticicumulans acidivorans</name>
    <dbReference type="NCBI Taxonomy" id="886464"/>
    <lineage>
        <taxon>Bacteria</taxon>
        <taxon>Pseudomonadati</taxon>
        <taxon>Pseudomonadota</taxon>
        <taxon>Gammaproteobacteria</taxon>
        <taxon>Candidatus Competibacteraceae</taxon>
        <taxon>Plasticicumulans</taxon>
    </lineage>
</organism>
<name>A0A317MXH5_9GAMM</name>
<keyword evidence="4 5" id="KW-0472">Membrane</keyword>
<keyword evidence="3 5" id="KW-1133">Transmembrane helix</keyword>
<feature type="transmembrane region" description="Helical" evidence="5">
    <location>
        <begin position="260"/>
        <end position="282"/>
    </location>
</feature>
<feature type="transmembrane region" description="Helical" evidence="5">
    <location>
        <begin position="61"/>
        <end position="82"/>
    </location>
</feature>
<proteinExistence type="predicted"/>
<evidence type="ECO:0000256" key="1">
    <source>
        <dbReference type="ARBA" id="ARBA00004141"/>
    </source>
</evidence>
<feature type="transmembrane region" description="Helical" evidence="5">
    <location>
        <begin position="29"/>
        <end position="49"/>
    </location>
</feature>
<dbReference type="PANTHER" id="PTHR47704">
    <property type="entry name" value="POTASSIUM TRANSPORTER KIMA"/>
    <property type="match status" value="1"/>
</dbReference>
<feature type="transmembrane region" description="Helical" evidence="5">
    <location>
        <begin position="390"/>
        <end position="413"/>
    </location>
</feature>
<feature type="transmembrane region" description="Helical" evidence="5">
    <location>
        <begin position="169"/>
        <end position="191"/>
    </location>
</feature>
<evidence type="ECO:0000256" key="4">
    <source>
        <dbReference type="ARBA" id="ARBA00023136"/>
    </source>
</evidence>
<dbReference type="InterPro" id="IPR002293">
    <property type="entry name" value="AA/rel_permease1"/>
</dbReference>
<feature type="transmembrane region" description="Helical" evidence="5">
    <location>
        <begin position="425"/>
        <end position="445"/>
    </location>
</feature>
<evidence type="ECO:0000256" key="3">
    <source>
        <dbReference type="ARBA" id="ARBA00022989"/>
    </source>
</evidence>
<dbReference type="InterPro" id="IPR053153">
    <property type="entry name" value="APC_K+_Transporter"/>
</dbReference>